<gene>
    <name evidence="7" type="ORF">BCR39DRAFT_390837</name>
</gene>
<proteinExistence type="predicted"/>
<keyword evidence="8" id="KW-1185">Reference proteome</keyword>
<accession>A0A1Y2AHZ0</accession>
<feature type="transmembrane region" description="Helical" evidence="6">
    <location>
        <begin position="350"/>
        <end position="369"/>
    </location>
</feature>
<comment type="caution">
    <text evidence="7">The sequence shown here is derived from an EMBL/GenBank/DDBJ whole genome shotgun (WGS) entry which is preliminary data.</text>
</comment>
<reference evidence="7 8" key="1">
    <citation type="submission" date="2016-07" db="EMBL/GenBank/DDBJ databases">
        <title>Pervasive Adenine N6-methylation of Active Genes in Fungi.</title>
        <authorList>
            <consortium name="DOE Joint Genome Institute"/>
            <person name="Mondo S.J."/>
            <person name="Dannebaum R.O."/>
            <person name="Kuo R.C."/>
            <person name="Labutti K."/>
            <person name="Haridas S."/>
            <person name="Kuo A."/>
            <person name="Salamov A."/>
            <person name="Ahrendt S.R."/>
            <person name="Lipzen A."/>
            <person name="Sullivan W."/>
            <person name="Andreopoulos W.B."/>
            <person name="Clum A."/>
            <person name="Lindquist E."/>
            <person name="Daum C."/>
            <person name="Ramamoorthy G.K."/>
            <person name="Gryganskyi A."/>
            <person name="Culley D."/>
            <person name="Magnuson J.K."/>
            <person name="James T.Y."/>
            <person name="O'Malley M.A."/>
            <person name="Stajich J.E."/>
            <person name="Spatafora J.W."/>
            <person name="Visel A."/>
            <person name="Grigoriev I.V."/>
        </authorList>
    </citation>
    <scope>NUCLEOTIDE SEQUENCE [LARGE SCALE GENOMIC DNA]</scope>
    <source>
        <strain evidence="7 8">68-887.2</strain>
    </source>
</reference>
<feature type="transmembrane region" description="Helical" evidence="6">
    <location>
        <begin position="188"/>
        <end position="208"/>
    </location>
</feature>
<feature type="transmembrane region" description="Helical" evidence="6">
    <location>
        <begin position="471"/>
        <end position="493"/>
    </location>
</feature>
<dbReference type="AlphaFoldDB" id="A0A1Y2AHZ0"/>
<keyword evidence="2" id="KW-0813">Transport</keyword>
<dbReference type="InParanoid" id="A0A1Y2AHZ0"/>
<dbReference type="STRING" id="71784.A0A1Y2AHZ0"/>
<feature type="transmembrane region" description="Helical" evidence="6">
    <location>
        <begin position="220"/>
        <end position="239"/>
    </location>
</feature>
<dbReference type="InterPro" id="IPR002293">
    <property type="entry name" value="AA/rel_permease1"/>
</dbReference>
<dbReference type="GO" id="GO:0016020">
    <property type="term" value="C:membrane"/>
    <property type="evidence" value="ECO:0007669"/>
    <property type="project" value="UniProtKB-SubCell"/>
</dbReference>
<name>A0A1Y2AHZ0_9TREE</name>
<evidence type="ECO:0000256" key="5">
    <source>
        <dbReference type="ARBA" id="ARBA00023136"/>
    </source>
</evidence>
<organism evidence="7 8">
    <name type="scientific">Naematelia encephala</name>
    <dbReference type="NCBI Taxonomy" id="71784"/>
    <lineage>
        <taxon>Eukaryota</taxon>
        <taxon>Fungi</taxon>
        <taxon>Dikarya</taxon>
        <taxon>Basidiomycota</taxon>
        <taxon>Agaricomycotina</taxon>
        <taxon>Tremellomycetes</taxon>
        <taxon>Tremellales</taxon>
        <taxon>Naemateliaceae</taxon>
        <taxon>Naematelia</taxon>
    </lineage>
</organism>
<feature type="transmembrane region" description="Helical" evidence="6">
    <location>
        <begin position="69"/>
        <end position="91"/>
    </location>
</feature>
<feature type="transmembrane region" description="Helical" evidence="6">
    <location>
        <begin position="97"/>
        <end position="116"/>
    </location>
</feature>
<dbReference type="OrthoDB" id="3900342at2759"/>
<evidence type="ECO:0000256" key="6">
    <source>
        <dbReference type="SAM" id="Phobius"/>
    </source>
</evidence>
<evidence type="ECO:0000256" key="3">
    <source>
        <dbReference type="ARBA" id="ARBA00022692"/>
    </source>
</evidence>
<keyword evidence="4 6" id="KW-1133">Transmembrane helix</keyword>
<feature type="transmembrane region" description="Helical" evidence="6">
    <location>
        <begin position="429"/>
        <end position="451"/>
    </location>
</feature>
<dbReference type="Pfam" id="PF13520">
    <property type="entry name" value="AA_permease_2"/>
    <property type="match status" value="1"/>
</dbReference>
<dbReference type="GO" id="GO:0022857">
    <property type="term" value="F:transmembrane transporter activity"/>
    <property type="evidence" value="ECO:0007669"/>
    <property type="project" value="InterPro"/>
</dbReference>
<dbReference type="Proteomes" id="UP000193986">
    <property type="component" value="Unassembled WGS sequence"/>
</dbReference>
<comment type="subcellular location">
    <subcellularLocation>
        <location evidence="1">Membrane</location>
        <topology evidence="1">Multi-pass membrane protein</topology>
    </subcellularLocation>
</comment>
<feature type="transmembrane region" description="Helical" evidence="6">
    <location>
        <begin position="299"/>
        <end position="320"/>
    </location>
</feature>
<feature type="transmembrane region" description="Helical" evidence="6">
    <location>
        <begin position="404"/>
        <end position="423"/>
    </location>
</feature>
<feature type="transmembrane region" description="Helical" evidence="6">
    <location>
        <begin position="144"/>
        <end position="168"/>
    </location>
</feature>
<keyword evidence="5 6" id="KW-0472">Membrane</keyword>
<dbReference type="PIRSF" id="PIRSF006060">
    <property type="entry name" value="AA_transporter"/>
    <property type="match status" value="1"/>
</dbReference>
<dbReference type="PANTHER" id="PTHR45649:SF3">
    <property type="entry name" value="POLYAMINE TRANSPORTER TPO5"/>
    <property type="match status" value="1"/>
</dbReference>
<keyword evidence="3 6" id="KW-0812">Transmembrane</keyword>
<dbReference type="PANTHER" id="PTHR45649">
    <property type="entry name" value="AMINO-ACID PERMEASE BAT1"/>
    <property type="match status" value="1"/>
</dbReference>
<evidence type="ECO:0000313" key="8">
    <source>
        <dbReference type="Proteomes" id="UP000193986"/>
    </source>
</evidence>
<evidence type="ECO:0000313" key="7">
    <source>
        <dbReference type="EMBL" id="ORY22191.1"/>
    </source>
</evidence>
<evidence type="ECO:0000256" key="4">
    <source>
        <dbReference type="ARBA" id="ARBA00022989"/>
    </source>
</evidence>
<dbReference type="EMBL" id="MCFC01000097">
    <property type="protein sequence ID" value="ORY22191.1"/>
    <property type="molecule type" value="Genomic_DNA"/>
</dbReference>
<feature type="transmembrane region" description="Helical" evidence="6">
    <location>
        <begin position="259"/>
        <end position="279"/>
    </location>
</feature>
<feature type="transmembrane region" description="Helical" evidence="6">
    <location>
        <begin position="499"/>
        <end position="520"/>
    </location>
</feature>
<evidence type="ECO:0000256" key="1">
    <source>
        <dbReference type="ARBA" id="ARBA00004141"/>
    </source>
</evidence>
<dbReference type="Gene3D" id="1.20.1740.10">
    <property type="entry name" value="Amino acid/polyamine transporter I"/>
    <property type="match status" value="1"/>
</dbReference>
<sequence length="545" mass="59477">MASTEVQMISAESLSGAHVLSKDVKAPDIATDLVLEVGGVAVIAQAAANLERLGYKQELKRRMGFSHMLGMLVSLLATPFALGSTMYNAIIGGGPAPMIWGCVVVFLVYWCIAYALGELVSKFPTSAGLYYWTFTLAPPRYRALLSYIVGWLIVIASLLAALSVSFGLATLLVGTINIVKPDWAPAQWVYVLITWATLVCSAMPLLHTPKWVPLMDLSNAIFSVVFQVVFIVVICVRAKEGYRSPSYAFFHFDPSFSGWNAGWTFFLGILPPAFSIASIGMTTGMAEEILQPEKNLPRAMIWTLPISLVLEWMFYLPLVFTMPDPEKLLNAPNGNILPYMLKLIIGDDSGAIFIMVCILITVYFCAVAGNQAASRLVWAFARDKAVPGWKYWSRVGANDNINNAIYLTFAVQAAVVLIDLGSTLAYNTFIGVAIVAYTMSYVIPVVVSLLAGRKAVSTAPFGAKFRFIGKFTNYMTVAWTLFAMVLFCSPVTLPATVAGMNYASVVLLGFTTVFTLWYFLSARGVYVGPPVGEINQELRENAVAE</sequence>
<protein>
    <submittedName>
        <fullName evidence="7">Amino acid/polyamine transporter I</fullName>
    </submittedName>
</protein>
<evidence type="ECO:0000256" key="2">
    <source>
        <dbReference type="ARBA" id="ARBA00022448"/>
    </source>
</evidence>